<evidence type="ECO:0000313" key="2">
    <source>
        <dbReference type="Proteomes" id="UP000254134"/>
    </source>
</evidence>
<dbReference type="AlphaFoldDB" id="A0A7M2YY38"/>
<evidence type="ECO:0008006" key="3">
    <source>
        <dbReference type="Google" id="ProtNLM"/>
    </source>
</evidence>
<evidence type="ECO:0000313" key="1">
    <source>
        <dbReference type="EMBL" id="RDI74397.1"/>
    </source>
</evidence>
<dbReference type="EMBL" id="QQZY01000004">
    <property type="protein sequence ID" value="RDI74397.1"/>
    <property type="molecule type" value="Genomic_DNA"/>
</dbReference>
<gene>
    <name evidence="1" type="ORF">Gocc_1973</name>
</gene>
<name>A0A7M2YY38_9ACTN</name>
<proteinExistence type="predicted"/>
<comment type="caution">
    <text evidence="1">The sequence shown here is derived from an EMBL/GenBank/DDBJ whole genome shotgun (WGS) entry which is preliminary data.</text>
</comment>
<protein>
    <recommendedName>
        <fullName evidence="3">Ribbon-helix-helix protein CopG domain-containing protein</fullName>
    </recommendedName>
</protein>
<organism evidence="1 2">
    <name type="scientific">Gaiella occulta</name>
    <dbReference type="NCBI Taxonomy" id="1002870"/>
    <lineage>
        <taxon>Bacteria</taxon>
        <taxon>Bacillati</taxon>
        <taxon>Actinomycetota</taxon>
        <taxon>Thermoleophilia</taxon>
        <taxon>Gaiellales</taxon>
        <taxon>Gaiellaceae</taxon>
        <taxon>Gaiella</taxon>
    </lineage>
</organism>
<sequence>MPRSLHVRLDDASAAALEVVRAGEMTDSDAVRTALREAAARRRVRSALREEVRRVAADEGDREEMRIVREQLAELAPRSPG</sequence>
<reference evidence="2" key="2">
    <citation type="journal article" date="2019" name="MicrobiologyOpen">
        <title>High-quality draft genome sequence of Gaiella occulta isolated from a 150 meter deep mineral water borehole and comparison with the genome sequences of other deep-branching lineages of the phylum Actinobacteria.</title>
        <authorList>
            <person name="Severino R."/>
            <person name="Froufe H.J.C."/>
            <person name="Barroso C."/>
            <person name="Albuquerque L."/>
            <person name="Lobo-da-Cunha A."/>
            <person name="da Costa M.S."/>
            <person name="Egas C."/>
        </authorList>
    </citation>
    <scope>NUCLEOTIDE SEQUENCE [LARGE SCALE GENOMIC DNA]</scope>
    <source>
        <strain evidence="2">F2-233</strain>
    </source>
</reference>
<accession>A0A7M2YY38</accession>
<keyword evidence="2" id="KW-1185">Reference proteome</keyword>
<reference evidence="1 2" key="1">
    <citation type="submission" date="2018-07" db="EMBL/GenBank/DDBJ databases">
        <title>High-quality-draft genome sequence of Gaiella occulta.</title>
        <authorList>
            <person name="Severino R."/>
            <person name="Froufe H.J.C."/>
            <person name="Rainey F.A."/>
            <person name="Barroso C."/>
            <person name="Albuquerque L."/>
            <person name="Lobo-Da-Cunha A."/>
            <person name="Da Costa M.S."/>
            <person name="Egas C."/>
        </authorList>
    </citation>
    <scope>NUCLEOTIDE SEQUENCE [LARGE SCALE GENOMIC DNA]</scope>
    <source>
        <strain evidence="1 2">F2-233</strain>
    </source>
</reference>
<dbReference type="RefSeq" id="WP_114796394.1">
    <property type="nucleotide sequence ID" value="NZ_QQZY01000004.1"/>
</dbReference>
<dbReference type="Proteomes" id="UP000254134">
    <property type="component" value="Unassembled WGS sequence"/>
</dbReference>